<dbReference type="RefSeq" id="WP_025226691.1">
    <property type="nucleotide sequence ID" value="NZ_CP007139.1"/>
</dbReference>
<protein>
    <submittedName>
        <fullName evidence="1">Uncharacterized protein</fullName>
    </submittedName>
</protein>
<dbReference type="KEGG" id="fgi:OP10G_1320"/>
<name>A0A068NM95_FIMGI</name>
<gene>
    <name evidence="1" type="ORF">OP10G_1320</name>
</gene>
<dbReference type="Proteomes" id="UP000027982">
    <property type="component" value="Chromosome"/>
</dbReference>
<dbReference type="STRING" id="661478.OP10G_1320"/>
<keyword evidence="2" id="KW-1185">Reference proteome</keyword>
<reference evidence="1 2" key="1">
    <citation type="journal article" date="2014" name="PLoS ONE">
        <title>The first complete genome sequence of the class fimbriimonadia in the phylum armatimonadetes.</title>
        <authorList>
            <person name="Hu Z.Y."/>
            <person name="Wang Y.Z."/>
            <person name="Im W.T."/>
            <person name="Wang S.Y."/>
            <person name="Zhao G.P."/>
            <person name="Zheng H.J."/>
            <person name="Quan Z.X."/>
        </authorList>
    </citation>
    <scope>NUCLEOTIDE SEQUENCE [LARGE SCALE GENOMIC DNA]</scope>
    <source>
        <strain evidence="1">Gsoil 348</strain>
    </source>
</reference>
<organism evidence="1 2">
    <name type="scientific">Fimbriimonas ginsengisoli Gsoil 348</name>
    <dbReference type="NCBI Taxonomy" id="661478"/>
    <lineage>
        <taxon>Bacteria</taxon>
        <taxon>Bacillati</taxon>
        <taxon>Armatimonadota</taxon>
        <taxon>Fimbriimonadia</taxon>
        <taxon>Fimbriimonadales</taxon>
        <taxon>Fimbriimonadaceae</taxon>
        <taxon>Fimbriimonas</taxon>
    </lineage>
</organism>
<accession>A0A068NM95</accession>
<sequence>MLKNQSTVVCKETGTEWRIERRTRGQDRDGGPGGKPIQTWVFVLTNKLGHRRFVAQERMAEFFGTEEAAVAAPAADSSE</sequence>
<dbReference type="HOGENOM" id="CLU_2600893_0_0_0"/>
<evidence type="ECO:0000313" key="1">
    <source>
        <dbReference type="EMBL" id="AIE84688.1"/>
    </source>
</evidence>
<evidence type="ECO:0000313" key="2">
    <source>
        <dbReference type="Proteomes" id="UP000027982"/>
    </source>
</evidence>
<dbReference type="AlphaFoldDB" id="A0A068NM95"/>
<proteinExistence type="predicted"/>
<dbReference type="EMBL" id="CP007139">
    <property type="protein sequence ID" value="AIE84688.1"/>
    <property type="molecule type" value="Genomic_DNA"/>
</dbReference>